<feature type="region of interest" description="Disordered" evidence="1">
    <location>
        <begin position="1"/>
        <end position="33"/>
    </location>
</feature>
<dbReference type="RefSeq" id="WP_338002320.1">
    <property type="nucleotide sequence ID" value="NZ_JAOPKA010000001.1"/>
</dbReference>
<gene>
    <name evidence="4" type="ORF">OB960_03655</name>
</gene>
<feature type="transmembrane region" description="Helical" evidence="2">
    <location>
        <begin position="128"/>
        <end position="152"/>
    </location>
</feature>
<feature type="compositionally biased region" description="Low complexity" evidence="1">
    <location>
        <begin position="8"/>
        <end position="20"/>
    </location>
</feature>
<comment type="caution">
    <text evidence="4">The sequence shown here is derived from an EMBL/GenBank/DDBJ whole genome shotgun (WGS) entry which is preliminary data.</text>
</comment>
<evidence type="ECO:0000256" key="1">
    <source>
        <dbReference type="SAM" id="MobiDB-lite"/>
    </source>
</evidence>
<evidence type="ECO:0000313" key="4">
    <source>
        <dbReference type="EMBL" id="MCU4740492.1"/>
    </source>
</evidence>
<organism evidence="4 5">
    <name type="scientific">Natronoglomus mannanivorans</name>
    <dbReference type="NCBI Taxonomy" id="2979990"/>
    <lineage>
        <taxon>Archaea</taxon>
        <taxon>Methanobacteriati</taxon>
        <taxon>Methanobacteriota</taxon>
        <taxon>Stenosarchaea group</taxon>
        <taxon>Halobacteria</taxon>
        <taxon>Halobacteriales</taxon>
        <taxon>Natrialbaceae</taxon>
        <taxon>Natronoglomus</taxon>
    </lineage>
</organism>
<dbReference type="EMBL" id="JAOPKA010000001">
    <property type="protein sequence ID" value="MCU4740492.1"/>
    <property type="molecule type" value="Genomic_DNA"/>
</dbReference>
<dbReference type="AlphaFoldDB" id="A0AAP2YWW8"/>
<feature type="transmembrane region" description="Helical" evidence="2">
    <location>
        <begin position="54"/>
        <end position="73"/>
    </location>
</feature>
<evidence type="ECO:0000256" key="2">
    <source>
        <dbReference type="SAM" id="Phobius"/>
    </source>
</evidence>
<protein>
    <submittedName>
        <fullName evidence="4">DUF4395 domain-containing protein</fullName>
    </submittedName>
</protein>
<name>A0AAP2YWW8_9EURY</name>
<dbReference type="InterPro" id="IPR025508">
    <property type="entry name" value="DUF4395"/>
</dbReference>
<dbReference type="Pfam" id="PF14340">
    <property type="entry name" value="DUF4395"/>
    <property type="match status" value="1"/>
</dbReference>
<reference evidence="4" key="1">
    <citation type="submission" date="2022-09" db="EMBL/GenBank/DDBJ databases">
        <title>Enrichment on poylsaccharides allowed isolation of novel metabolic and taxonomic groups of Haloarchaea.</title>
        <authorList>
            <person name="Sorokin D.Y."/>
            <person name="Elcheninov A.G."/>
            <person name="Khizhniak T.V."/>
            <person name="Kolganova T.V."/>
            <person name="Kublanov I.V."/>
        </authorList>
    </citation>
    <scope>NUCLEOTIDE SEQUENCE</scope>
    <source>
        <strain evidence="4">AArc-xg1-1</strain>
    </source>
</reference>
<dbReference type="Proteomes" id="UP001321018">
    <property type="component" value="Unassembled WGS sequence"/>
</dbReference>
<evidence type="ECO:0000313" key="5">
    <source>
        <dbReference type="Proteomes" id="UP001321018"/>
    </source>
</evidence>
<accession>A0AAP2YWW8</accession>
<keyword evidence="2" id="KW-0812">Transmembrane</keyword>
<keyword evidence="2" id="KW-0472">Membrane</keyword>
<feature type="domain" description="DUF4395" evidence="3">
    <location>
        <begin position="28"/>
        <end position="155"/>
    </location>
</feature>
<evidence type="ECO:0000259" key="3">
    <source>
        <dbReference type="Pfam" id="PF14340"/>
    </source>
</evidence>
<sequence>MATRTQQSSNSSSSDSNSDSDSSEMSLVDPRAPRFGQGVTATLLLAGVGTQRPALVYAVAVLLGIAVLSRWRIDLYALVWQHLLIPILGKPPEREPASPHRFAKLLGATGTVVASGFLLAGFSLLGFAVATAVGLLAALAAVSGLCLGCRMYRQVSFFRRHGIV</sequence>
<keyword evidence="2" id="KW-1133">Transmembrane helix</keyword>
<proteinExistence type="predicted"/>